<sequence>MIARLIAILFLSREVAHRAHLSTTSFSQHMALGSFYDTIIDNADAIAEAYQGRNGLIGKIPMLTEDSTGEIADILEKQLGLVEKLRYTAVDKTDTAIQNLIDTAVETYLSTLYKLRNLK</sequence>
<proteinExistence type="predicted"/>
<gene>
    <name evidence="1" type="ORF">UFOVP285_22</name>
</gene>
<reference evidence="1" key="1">
    <citation type="submission" date="2020-04" db="EMBL/GenBank/DDBJ databases">
        <authorList>
            <person name="Chiriac C."/>
            <person name="Salcher M."/>
            <person name="Ghai R."/>
            <person name="Kavagutti S V."/>
        </authorList>
    </citation>
    <scope>NUCLEOTIDE SEQUENCE</scope>
</reference>
<dbReference type="Pfam" id="PF19174">
    <property type="entry name" value="DUF5856"/>
    <property type="match status" value="1"/>
</dbReference>
<organism evidence="1">
    <name type="scientific">uncultured Caudovirales phage</name>
    <dbReference type="NCBI Taxonomy" id="2100421"/>
    <lineage>
        <taxon>Viruses</taxon>
        <taxon>Duplodnaviria</taxon>
        <taxon>Heunggongvirae</taxon>
        <taxon>Uroviricota</taxon>
        <taxon>Caudoviricetes</taxon>
        <taxon>Peduoviridae</taxon>
        <taxon>Maltschvirus</taxon>
        <taxon>Maltschvirus maltsch</taxon>
    </lineage>
</organism>
<dbReference type="InterPro" id="IPR043876">
    <property type="entry name" value="DUF5856"/>
</dbReference>
<accession>A0A6J5LMG4</accession>
<evidence type="ECO:0000313" key="1">
    <source>
        <dbReference type="EMBL" id="CAB4135431.1"/>
    </source>
</evidence>
<name>A0A6J5LMG4_9CAUD</name>
<protein>
    <submittedName>
        <fullName evidence="1">Uncharacterized protein</fullName>
    </submittedName>
</protein>
<dbReference type="EMBL" id="LR796300">
    <property type="protein sequence ID" value="CAB4135431.1"/>
    <property type="molecule type" value="Genomic_DNA"/>
</dbReference>